<keyword evidence="4" id="KW-0472">Membrane</keyword>
<dbReference type="Gene3D" id="1.25.40.650">
    <property type="match status" value="1"/>
</dbReference>
<gene>
    <name evidence="9" type="ORF">MNBD_GAMMA26-2601</name>
</gene>
<evidence type="ECO:0000256" key="1">
    <source>
        <dbReference type="ARBA" id="ARBA00022729"/>
    </source>
</evidence>
<keyword evidence="1" id="KW-0732">Signal</keyword>
<keyword evidence="6" id="KW-0998">Cell outer membrane</keyword>
<keyword evidence="3" id="KW-0573">Peptidoglycan synthesis</keyword>
<organism evidence="9">
    <name type="scientific">hydrothermal vent metagenome</name>
    <dbReference type="NCBI Taxonomy" id="652676"/>
    <lineage>
        <taxon>unclassified sequences</taxon>
        <taxon>metagenomes</taxon>
        <taxon>ecological metagenomes</taxon>
    </lineage>
</organism>
<dbReference type="AlphaFoldDB" id="A0A3B1B285"/>
<dbReference type="GO" id="GO:0031241">
    <property type="term" value="C:periplasmic side of cell outer membrane"/>
    <property type="evidence" value="ECO:0007669"/>
    <property type="project" value="TreeGrafter"/>
</dbReference>
<feature type="compositionally biased region" description="Low complexity" evidence="8">
    <location>
        <begin position="650"/>
        <end position="672"/>
    </location>
</feature>
<dbReference type="EMBL" id="UOFX01000069">
    <property type="protein sequence ID" value="VAX10242.1"/>
    <property type="molecule type" value="Genomic_DNA"/>
</dbReference>
<proteinExistence type="predicted"/>
<evidence type="ECO:0000256" key="8">
    <source>
        <dbReference type="SAM" id="MobiDB-lite"/>
    </source>
</evidence>
<keyword evidence="5" id="KW-0564">Palmitate</keyword>
<dbReference type="SUPFAM" id="SSF53822">
    <property type="entry name" value="Periplasmic binding protein-like I"/>
    <property type="match status" value="1"/>
</dbReference>
<evidence type="ECO:0000256" key="4">
    <source>
        <dbReference type="ARBA" id="ARBA00023136"/>
    </source>
</evidence>
<evidence type="ECO:0000256" key="2">
    <source>
        <dbReference type="ARBA" id="ARBA00022960"/>
    </source>
</evidence>
<dbReference type="PANTHER" id="PTHR38038">
    <property type="entry name" value="PENICILLIN-BINDING PROTEIN ACTIVATOR LPOA"/>
    <property type="match status" value="1"/>
</dbReference>
<evidence type="ECO:0000256" key="7">
    <source>
        <dbReference type="ARBA" id="ARBA00023288"/>
    </source>
</evidence>
<sequence length="672" mass="74812">MQLTYRLFITHILIALLLAGCVAPQSPHGLRPDQHAPGHSPALQVELDRATELALTGDYIAAAAIYNSLAGQTPAPNRQDLQLLAISNYLLAQDGESAGQLLAQTNIDGLPPLFDLRKRMLTSQLAISQSRLQDALYLLADPPAEDTSTDLRQRYHRQRAQILRLAGNLLESARELGQLDLLVSDPVTKLHNQQAIIQTLAILTDGALKMLQPAPPGIQGGWMELARIIKGYAGEPENTQTQLNEWRRIFPLHPAMPTLLDGYYQRLKSQYRTVKHLAILLPRSGGLAEPAAALRDGFMAAYYQLPPAKRPQLRFYDSSNTADAWPLYRQAVDAGADMIIGPLQKDAVSQLARAGELDIPVLALNQTPPQTIPPKNLYQFGLSPEDEARQAAERAWLDGFTKALVITPYGSWGGRIANSFRDRWESLGGSMLENQSYDPKKLDFSKPVLTLLDIDESKTRRREIQRILRQNVKFKPRRRQDVDVVFFAAKPRAARQIRPLLQFHHAADLPVYTTSHVYSGIPDAEQDRDLEGVKFPDIPWLLANDEDDPLAQDTLAAFFPNAKLRYQRLYAMGIDGFNLLPHLERLRTSPWETLDGQTGNLYLDGINQVHRRLVWAQIQKGIPSILGYAPRIESDLNAPGEDLPFPLTPPSQVTPAAPVAPANTAPTDNDRT</sequence>
<keyword evidence="2" id="KW-0133">Cell shape</keyword>
<dbReference type="GO" id="GO:0008360">
    <property type="term" value="P:regulation of cell shape"/>
    <property type="evidence" value="ECO:0007669"/>
    <property type="project" value="UniProtKB-KW"/>
</dbReference>
<dbReference type="GO" id="GO:0009252">
    <property type="term" value="P:peptidoglycan biosynthetic process"/>
    <property type="evidence" value="ECO:0007669"/>
    <property type="project" value="UniProtKB-KW"/>
</dbReference>
<evidence type="ECO:0000256" key="5">
    <source>
        <dbReference type="ARBA" id="ARBA00023139"/>
    </source>
</evidence>
<dbReference type="Pfam" id="PF04348">
    <property type="entry name" value="LppC"/>
    <property type="match status" value="1"/>
</dbReference>
<dbReference type="InterPro" id="IPR011990">
    <property type="entry name" value="TPR-like_helical_dom_sf"/>
</dbReference>
<dbReference type="PANTHER" id="PTHR38038:SF1">
    <property type="entry name" value="PENICILLIN-BINDING PROTEIN ACTIVATOR LPOA"/>
    <property type="match status" value="1"/>
</dbReference>
<dbReference type="GO" id="GO:0030234">
    <property type="term" value="F:enzyme regulator activity"/>
    <property type="evidence" value="ECO:0007669"/>
    <property type="project" value="TreeGrafter"/>
</dbReference>
<dbReference type="Gene3D" id="1.25.40.10">
    <property type="entry name" value="Tetratricopeptide repeat domain"/>
    <property type="match status" value="1"/>
</dbReference>
<protein>
    <submittedName>
        <fullName evidence="9">Penicillin-binding protein activator LpoA</fullName>
    </submittedName>
</protein>
<dbReference type="InterPro" id="IPR028082">
    <property type="entry name" value="Peripla_BP_I"/>
</dbReference>
<evidence type="ECO:0000313" key="9">
    <source>
        <dbReference type="EMBL" id="VAX10242.1"/>
    </source>
</evidence>
<accession>A0A3B1B285</accession>
<name>A0A3B1B285_9ZZZZ</name>
<evidence type="ECO:0000256" key="6">
    <source>
        <dbReference type="ARBA" id="ARBA00023237"/>
    </source>
</evidence>
<keyword evidence="7" id="KW-0449">Lipoprotein</keyword>
<dbReference type="CDD" id="cd06339">
    <property type="entry name" value="PBP1_YraM_LppC_lipoprotein-like"/>
    <property type="match status" value="1"/>
</dbReference>
<dbReference type="Gene3D" id="3.40.50.2300">
    <property type="match status" value="2"/>
</dbReference>
<dbReference type="InterPro" id="IPR007443">
    <property type="entry name" value="LpoA"/>
</dbReference>
<reference evidence="9" key="1">
    <citation type="submission" date="2018-06" db="EMBL/GenBank/DDBJ databases">
        <authorList>
            <person name="Zhirakovskaya E."/>
        </authorList>
    </citation>
    <scope>NUCLEOTIDE SEQUENCE</scope>
</reference>
<feature type="region of interest" description="Disordered" evidence="8">
    <location>
        <begin position="638"/>
        <end position="672"/>
    </location>
</feature>
<dbReference type="PROSITE" id="PS51257">
    <property type="entry name" value="PROKAR_LIPOPROTEIN"/>
    <property type="match status" value="1"/>
</dbReference>
<evidence type="ECO:0000256" key="3">
    <source>
        <dbReference type="ARBA" id="ARBA00022984"/>
    </source>
</evidence>